<dbReference type="InterPro" id="IPR050493">
    <property type="entry name" value="FAD-dep_Monooxygenase_BioMet"/>
</dbReference>
<organism evidence="4 5">
    <name type="scientific">Bacillus altitudinis</name>
    <dbReference type="NCBI Taxonomy" id="293387"/>
    <lineage>
        <taxon>Bacteria</taxon>
        <taxon>Bacillati</taxon>
        <taxon>Bacillota</taxon>
        <taxon>Bacilli</taxon>
        <taxon>Bacillales</taxon>
        <taxon>Bacillaceae</taxon>
        <taxon>Bacillus</taxon>
    </lineage>
</organism>
<keyword evidence="2 4" id="KW-0503">Monooxygenase</keyword>
<name>A0A653N4S2_BACAB</name>
<dbReference type="InterPro" id="IPR036188">
    <property type="entry name" value="FAD/NAD-bd_sf"/>
</dbReference>
<dbReference type="Proteomes" id="UP000433089">
    <property type="component" value="Unassembled WGS sequence"/>
</dbReference>
<dbReference type="GO" id="GO:0071949">
    <property type="term" value="F:FAD binding"/>
    <property type="evidence" value="ECO:0007669"/>
    <property type="project" value="InterPro"/>
</dbReference>
<reference evidence="4 5" key="1">
    <citation type="submission" date="2019-10" db="EMBL/GenBank/DDBJ databases">
        <authorList>
            <person name="Karimi E."/>
        </authorList>
    </citation>
    <scope>NUCLEOTIDE SEQUENCE [LARGE SCALE GENOMIC DNA]</scope>
    <source>
        <strain evidence="4">Bacillus sp. 348</strain>
    </source>
</reference>
<evidence type="ECO:0000313" key="4">
    <source>
        <dbReference type="EMBL" id="VXB11639.1"/>
    </source>
</evidence>
<dbReference type="InterPro" id="IPR002938">
    <property type="entry name" value="FAD-bd"/>
</dbReference>
<keyword evidence="1" id="KW-0560">Oxidoreductase</keyword>
<dbReference type="EMBL" id="CABWLH010000008">
    <property type="protein sequence ID" value="VXB11639.1"/>
    <property type="molecule type" value="Genomic_DNA"/>
</dbReference>
<dbReference type="PANTHER" id="PTHR13789">
    <property type="entry name" value="MONOOXYGENASE"/>
    <property type="match status" value="1"/>
</dbReference>
<gene>
    <name evidence="4" type="ORF">BACI348_30277</name>
</gene>
<dbReference type="GO" id="GO:0004497">
    <property type="term" value="F:monooxygenase activity"/>
    <property type="evidence" value="ECO:0007669"/>
    <property type="project" value="UniProtKB-KW"/>
</dbReference>
<dbReference type="AlphaFoldDB" id="A0A653N4S2"/>
<evidence type="ECO:0000256" key="2">
    <source>
        <dbReference type="ARBA" id="ARBA00023033"/>
    </source>
</evidence>
<feature type="domain" description="FAD-binding" evidence="3">
    <location>
        <begin position="6"/>
        <end position="346"/>
    </location>
</feature>
<dbReference type="Pfam" id="PF01494">
    <property type="entry name" value="FAD_binding_3"/>
    <property type="match status" value="1"/>
</dbReference>
<protein>
    <submittedName>
        <fullName evidence="4">FAD-dependent monooxygenase</fullName>
    </submittedName>
</protein>
<accession>A0A653N4S2</accession>
<evidence type="ECO:0000259" key="3">
    <source>
        <dbReference type="Pfam" id="PF01494"/>
    </source>
</evidence>
<dbReference type="PANTHER" id="PTHR13789:SF309">
    <property type="entry name" value="PUTATIVE (AFU_ORTHOLOGUE AFUA_6G14510)-RELATED"/>
    <property type="match status" value="1"/>
</dbReference>
<dbReference type="SUPFAM" id="SSF51905">
    <property type="entry name" value="FAD/NAD(P)-binding domain"/>
    <property type="match status" value="1"/>
</dbReference>
<dbReference type="PRINTS" id="PR00420">
    <property type="entry name" value="RNGMNOXGNASE"/>
</dbReference>
<dbReference type="Gene3D" id="3.50.50.60">
    <property type="entry name" value="FAD/NAD(P)-binding domain"/>
    <property type="match status" value="1"/>
</dbReference>
<evidence type="ECO:0000313" key="5">
    <source>
        <dbReference type="Proteomes" id="UP000433089"/>
    </source>
</evidence>
<sequence>MMKSQNVIIIGSGVAGLATALFLKKAGMESTIYESRSDEELETGAGFLLSPNGVKILDGIGCKNEVIANATVIKKIQQINSENEVEAIFHHYSEKYYDAPLLNVMRDQIIKSLLKEVHRQGIEVKYNKKLISIKQQPHSVQVLFEDETEITGDIVIGADGTFSKTREAIAFNAKLDYSGFWGLQGVSFVKDFVLDEATSYFYNDRNFQFFFGKAHPTNKMNILWQAFSQCPEKLPTKHFEKANQETIRQLLYKQMEHWNIPKHLSDIIDHTNMFFPRSIYEIKDFPVWSKGRVVLVGDAVHTANPFVGQGASYSLEDAMLIAKMLRDHEYRDAFYYYEKDRRKRTEELNALFLHMSIQNDIDKKMNEYTIEWDEETYV</sequence>
<proteinExistence type="predicted"/>
<evidence type="ECO:0000256" key="1">
    <source>
        <dbReference type="ARBA" id="ARBA00023002"/>
    </source>
</evidence>